<feature type="region of interest" description="Disordered" evidence="1">
    <location>
        <begin position="96"/>
        <end position="123"/>
    </location>
</feature>
<dbReference type="EMBL" id="JACEIK010001404">
    <property type="protein sequence ID" value="MCD7469103.1"/>
    <property type="molecule type" value="Genomic_DNA"/>
</dbReference>
<accession>A0ABS8TD60</accession>
<name>A0ABS8TD60_DATST</name>
<evidence type="ECO:0000313" key="3">
    <source>
        <dbReference type="Proteomes" id="UP000823775"/>
    </source>
</evidence>
<sequence length="174" mass="19177">MIDNGDLRLGIITSRTSSMIDESLGQGVVVKSTYLVYLAPGDTSGIFPISFQLTAYATNASDVWMDLKERFDKVDDSHSFNLHREIATMVQADNQYDGSQDAGSKGASQAVPHESSSSAQISGQGSQISQSCFFAKDLSRSFICEMEHKPLSWLMHQHVSFENRTHDLESDTTC</sequence>
<organism evidence="2 3">
    <name type="scientific">Datura stramonium</name>
    <name type="common">Jimsonweed</name>
    <name type="synonym">Common thornapple</name>
    <dbReference type="NCBI Taxonomy" id="4076"/>
    <lineage>
        <taxon>Eukaryota</taxon>
        <taxon>Viridiplantae</taxon>
        <taxon>Streptophyta</taxon>
        <taxon>Embryophyta</taxon>
        <taxon>Tracheophyta</taxon>
        <taxon>Spermatophyta</taxon>
        <taxon>Magnoliopsida</taxon>
        <taxon>eudicotyledons</taxon>
        <taxon>Gunneridae</taxon>
        <taxon>Pentapetalae</taxon>
        <taxon>asterids</taxon>
        <taxon>lamiids</taxon>
        <taxon>Solanales</taxon>
        <taxon>Solanaceae</taxon>
        <taxon>Solanoideae</taxon>
        <taxon>Datureae</taxon>
        <taxon>Datura</taxon>
    </lineage>
</organism>
<keyword evidence="3" id="KW-1185">Reference proteome</keyword>
<evidence type="ECO:0000313" key="2">
    <source>
        <dbReference type="EMBL" id="MCD7469103.1"/>
    </source>
</evidence>
<gene>
    <name evidence="2" type="ORF">HAX54_007899</name>
</gene>
<proteinExistence type="predicted"/>
<dbReference type="Proteomes" id="UP000823775">
    <property type="component" value="Unassembled WGS sequence"/>
</dbReference>
<comment type="caution">
    <text evidence="2">The sequence shown here is derived from an EMBL/GenBank/DDBJ whole genome shotgun (WGS) entry which is preliminary data.</text>
</comment>
<protein>
    <submittedName>
        <fullName evidence="2">Uncharacterized protein</fullName>
    </submittedName>
</protein>
<reference evidence="2 3" key="1">
    <citation type="journal article" date="2021" name="BMC Genomics">
        <title>Datura genome reveals duplications of psychoactive alkaloid biosynthetic genes and high mutation rate following tissue culture.</title>
        <authorList>
            <person name="Rajewski A."/>
            <person name="Carter-House D."/>
            <person name="Stajich J."/>
            <person name="Litt A."/>
        </authorList>
    </citation>
    <scope>NUCLEOTIDE SEQUENCE [LARGE SCALE GENOMIC DNA]</scope>
    <source>
        <strain evidence="2">AR-01</strain>
    </source>
</reference>
<evidence type="ECO:0000256" key="1">
    <source>
        <dbReference type="SAM" id="MobiDB-lite"/>
    </source>
</evidence>